<dbReference type="GO" id="GO:0016810">
    <property type="term" value="F:hydrolase activity, acting on carbon-nitrogen (but not peptide) bonds"/>
    <property type="evidence" value="ECO:0007669"/>
    <property type="project" value="InterPro"/>
</dbReference>
<dbReference type="InterPro" id="IPR050248">
    <property type="entry name" value="Polysacc_deacetylase_ArnD"/>
</dbReference>
<reference evidence="3 5" key="2">
    <citation type="submission" date="2017-03" db="EMBL/GenBank/DDBJ databases">
        <title>Complete sequence of Clostridium formicaceticum DSM 92.</title>
        <authorList>
            <person name="Poehlein A."/>
            <person name="Karl M."/>
            <person name="Bengelsdorf F.R."/>
            <person name="Duerre P."/>
            <person name="Daniel R."/>
        </authorList>
    </citation>
    <scope>NUCLEOTIDE SEQUENCE [LARGE SCALE GENOMIC DNA]</scope>
    <source>
        <strain evidence="3 5">DSM 92</strain>
    </source>
</reference>
<dbReference type="EMBL" id="CP020559">
    <property type="protein sequence ID" value="ARE88986.1"/>
    <property type="molecule type" value="Genomic_DNA"/>
</dbReference>
<evidence type="ECO:0000313" key="5">
    <source>
        <dbReference type="Proteomes" id="UP000192478"/>
    </source>
</evidence>
<dbReference type="Proteomes" id="UP000192478">
    <property type="component" value="Chromosome"/>
</dbReference>
<dbReference type="Gene3D" id="3.20.20.370">
    <property type="entry name" value="Glycoside hydrolase/deacetylase"/>
    <property type="match status" value="1"/>
</dbReference>
<evidence type="ECO:0000313" key="3">
    <source>
        <dbReference type="EMBL" id="ARE88986.1"/>
    </source>
</evidence>
<dbReference type="PANTHER" id="PTHR10587">
    <property type="entry name" value="GLYCOSYL TRANSFERASE-RELATED"/>
    <property type="match status" value="1"/>
</dbReference>
<dbReference type="Proteomes" id="UP000177894">
    <property type="component" value="Chromosome"/>
</dbReference>
<dbReference type="EMBL" id="CP017603">
    <property type="protein sequence ID" value="AOY74622.1"/>
    <property type="molecule type" value="Genomic_DNA"/>
</dbReference>
<organism evidence="3 5">
    <name type="scientific">Clostridium formicaceticum</name>
    <dbReference type="NCBI Taxonomy" id="1497"/>
    <lineage>
        <taxon>Bacteria</taxon>
        <taxon>Bacillati</taxon>
        <taxon>Bacillota</taxon>
        <taxon>Clostridia</taxon>
        <taxon>Eubacteriales</taxon>
        <taxon>Clostridiaceae</taxon>
        <taxon>Clostridium</taxon>
    </lineage>
</organism>
<protein>
    <submittedName>
        <fullName evidence="3">Peptidoglycan-N-acetylglucosamine deacetylase</fullName>
        <ecNumber evidence="3">3.5.1.104</ecNumber>
    </submittedName>
    <submittedName>
        <fullName evidence="2">Polysaccharide deacetylase</fullName>
    </submittedName>
</protein>
<evidence type="ECO:0000313" key="2">
    <source>
        <dbReference type="EMBL" id="AOY74622.1"/>
    </source>
</evidence>
<keyword evidence="4" id="KW-1185">Reference proteome</keyword>
<proteinExistence type="predicted"/>
<accession>A0AAC9RKM4</accession>
<name>A0AAC9RKM4_9CLOT</name>
<dbReference type="PANTHER" id="PTHR10587:SF125">
    <property type="entry name" value="POLYSACCHARIDE DEACETYLASE YHEN-RELATED"/>
    <property type="match status" value="1"/>
</dbReference>
<gene>
    <name evidence="3" type="primary">pgdA_4</name>
    <name evidence="2" type="ORF">BJL90_00805</name>
    <name evidence="3" type="ORF">CLFO_33920</name>
</gene>
<dbReference type="InterPro" id="IPR002509">
    <property type="entry name" value="NODB_dom"/>
</dbReference>
<feature type="domain" description="NodB homology" evidence="1">
    <location>
        <begin position="48"/>
        <end position="226"/>
    </location>
</feature>
<dbReference type="SUPFAM" id="SSF88713">
    <property type="entry name" value="Glycoside hydrolase/deacetylase"/>
    <property type="match status" value="1"/>
</dbReference>
<sequence length="234" mass="26811">MNKKKKMVIIALVILVILALLIGGYKLMNSRTYQLFGDLTYRVDTQEKVVALTFDDGPTANVEKILSLLNQYDAKATFFLIGSELENHMQLGKDIVKAGHQIGNHTYAHKRMIFKSFSFIKREIEMTNDLIREVGYKGEIDFRPPNGKKLVNLPYYLKKQGIETITWDLEPDTYYSAVFDKVDYVNNNVKPGSIILLHPMHDNTENGLKTIEGILKSLSERGYKFITVNELKNM</sequence>
<dbReference type="RefSeq" id="WP_070963456.1">
    <property type="nucleotide sequence ID" value="NZ_CP017603.1"/>
</dbReference>
<dbReference type="PROSITE" id="PS51677">
    <property type="entry name" value="NODB"/>
    <property type="match status" value="1"/>
</dbReference>
<dbReference type="Pfam" id="PF01522">
    <property type="entry name" value="Polysacc_deac_1"/>
    <property type="match status" value="1"/>
</dbReference>
<reference evidence="2 4" key="1">
    <citation type="submission" date="2016-10" db="EMBL/GenBank/DDBJ databases">
        <title>Complete Genome Sequence of Acetogen Clostridium formicoaceticum ATCC 27076.</title>
        <authorList>
            <person name="Bao T."/>
            <person name="Cheng C."/>
            <person name="Zhao J."/>
            <person name="Yang S.-T."/>
            <person name="Wang J."/>
            <person name="Wang M."/>
        </authorList>
    </citation>
    <scope>NUCLEOTIDE SEQUENCE [LARGE SCALE GENOMIC DNA]</scope>
    <source>
        <strain evidence="2 4">ATCC 27076</strain>
    </source>
</reference>
<dbReference type="KEGG" id="cfm:BJL90_00805"/>
<evidence type="ECO:0000313" key="4">
    <source>
        <dbReference type="Proteomes" id="UP000177894"/>
    </source>
</evidence>
<dbReference type="InterPro" id="IPR011330">
    <property type="entry name" value="Glyco_hydro/deAcase_b/a-brl"/>
</dbReference>
<dbReference type="AlphaFoldDB" id="A0AAC9RKM4"/>
<dbReference type="EC" id="3.5.1.104" evidence="3"/>
<dbReference type="GO" id="GO:0005975">
    <property type="term" value="P:carbohydrate metabolic process"/>
    <property type="evidence" value="ECO:0007669"/>
    <property type="project" value="InterPro"/>
</dbReference>
<keyword evidence="3" id="KW-0378">Hydrolase</keyword>
<evidence type="ECO:0000259" key="1">
    <source>
        <dbReference type="PROSITE" id="PS51677"/>
    </source>
</evidence>